<gene>
    <name evidence="1" type="ORF">Psi02_49390</name>
</gene>
<evidence type="ECO:0000313" key="2">
    <source>
        <dbReference type="Proteomes" id="UP000644610"/>
    </source>
</evidence>
<sequence>MVGAPGLRKRPKGLIALAYVPAGRLSDLRDSGRILRRVTIAMNGYGLCRRSTVNAWRSRTALASARRRASEWSRAIKTATTYVTTKQQINAHVSHGIAAIRAVRNAGTTGPPIR</sequence>
<comment type="caution">
    <text evidence="1">The sequence shown here is derived from an EMBL/GenBank/DDBJ whole genome shotgun (WGS) entry which is preliminary data.</text>
</comment>
<dbReference type="EMBL" id="BOOQ01000032">
    <property type="protein sequence ID" value="GII48515.1"/>
    <property type="molecule type" value="Genomic_DNA"/>
</dbReference>
<keyword evidence="2" id="KW-1185">Reference proteome</keyword>
<reference evidence="1" key="1">
    <citation type="submission" date="2021-01" db="EMBL/GenBank/DDBJ databases">
        <title>Whole genome shotgun sequence of Planotetraspora silvatica NBRC 100141.</title>
        <authorList>
            <person name="Komaki H."/>
            <person name="Tamura T."/>
        </authorList>
    </citation>
    <scope>NUCLEOTIDE SEQUENCE</scope>
    <source>
        <strain evidence="1">NBRC 100141</strain>
    </source>
</reference>
<proteinExistence type="predicted"/>
<name>A0A8J3XPT7_9ACTN</name>
<protein>
    <submittedName>
        <fullName evidence="1">Uncharacterized protein</fullName>
    </submittedName>
</protein>
<dbReference type="Proteomes" id="UP000644610">
    <property type="component" value="Unassembled WGS sequence"/>
</dbReference>
<evidence type="ECO:0000313" key="1">
    <source>
        <dbReference type="EMBL" id="GII48515.1"/>
    </source>
</evidence>
<organism evidence="1 2">
    <name type="scientific">Planotetraspora silvatica</name>
    <dbReference type="NCBI Taxonomy" id="234614"/>
    <lineage>
        <taxon>Bacteria</taxon>
        <taxon>Bacillati</taxon>
        <taxon>Actinomycetota</taxon>
        <taxon>Actinomycetes</taxon>
        <taxon>Streptosporangiales</taxon>
        <taxon>Streptosporangiaceae</taxon>
        <taxon>Planotetraspora</taxon>
    </lineage>
</organism>
<dbReference type="AlphaFoldDB" id="A0A8J3XPT7"/>
<accession>A0A8J3XPT7</accession>